<dbReference type="EMBL" id="CAFAAQ010000195">
    <property type="protein sequence ID" value="CAB4819850.1"/>
    <property type="molecule type" value="Genomic_DNA"/>
</dbReference>
<reference evidence="1" key="1">
    <citation type="submission" date="2020-05" db="EMBL/GenBank/DDBJ databases">
        <authorList>
            <person name="Chiriac C."/>
            <person name="Salcher M."/>
            <person name="Ghai R."/>
            <person name="Kavagutti S V."/>
        </authorList>
    </citation>
    <scope>NUCLEOTIDE SEQUENCE</scope>
</reference>
<organism evidence="1">
    <name type="scientific">freshwater metagenome</name>
    <dbReference type="NCBI Taxonomy" id="449393"/>
    <lineage>
        <taxon>unclassified sequences</taxon>
        <taxon>metagenomes</taxon>
        <taxon>ecological metagenomes</taxon>
    </lineage>
</organism>
<dbReference type="AlphaFoldDB" id="A0A6J6ZDP0"/>
<accession>A0A6J6ZDP0</accession>
<proteinExistence type="predicted"/>
<evidence type="ECO:0000313" key="1">
    <source>
        <dbReference type="EMBL" id="CAB4819850.1"/>
    </source>
</evidence>
<protein>
    <submittedName>
        <fullName evidence="1">Unannotated protein</fullName>
    </submittedName>
</protein>
<name>A0A6J6ZDP0_9ZZZZ</name>
<sequence>MQMYPTSVGPSSSKEANRLPVVSNLLCEQITAFGADVVPDVKINAQGVSAEGWIPGSASETTVRAASRSSALILFG</sequence>
<gene>
    <name evidence="1" type="ORF">UFOPK3046_01687</name>
</gene>